<dbReference type="InterPro" id="IPR011042">
    <property type="entry name" value="6-blade_b-propeller_TolB-like"/>
</dbReference>
<comment type="caution">
    <text evidence="2">The sequence shown here is derived from an EMBL/GenBank/DDBJ whole genome shotgun (WGS) entry which is preliminary data.</text>
</comment>
<gene>
    <name evidence="2" type="ORF">A2872_02655</name>
</gene>
<name>A0A1F5Z120_9BACT</name>
<proteinExistence type="predicted"/>
<keyword evidence="1" id="KW-1133">Transmembrane helix</keyword>
<dbReference type="AlphaFoldDB" id="A0A1F5Z120"/>
<evidence type="ECO:0000256" key="1">
    <source>
        <dbReference type="SAM" id="Phobius"/>
    </source>
</evidence>
<dbReference type="SUPFAM" id="SSF101898">
    <property type="entry name" value="NHL repeat"/>
    <property type="match status" value="1"/>
</dbReference>
<reference evidence="2 3" key="1">
    <citation type="journal article" date="2016" name="Nat. Commun.">
        <title>Thousands of microbial genomes shed light on interconnected biogeochemical processes in an aquifer system.</title>
        <authorList>
            <person name="Anantharaman K."/>
            <person name="Brown C.T."/>
            <person name="Hug L.A."/>
            <person name="Sharon I."/>
            <person name="Castelle C.J."/>
            <person name="Probst A.J."/>
            <person name="Thomas B.C."/>
            <person name="Singh A."/>
            <person name="Wilkins M.J."/>
            <person name="Karaoz U."/>
            <person name="Brodie E.L."/>
            <person name="Williams K.H."/>
            <person name="Hubbard S.S."/>
            <person name="Banfield J.F."/>
        </authorList>
    </citation>
    <scope>NUCLEOTIDE SEQUENCE [LARGE SCALE GENOMIC DNA]</scope>
</reference>
<dbReference type="STRING" id="1798377.A2872_02655"/>
<dbReference type="EMBL" id="MFJG01000026">
    <property type="protein sequence ID" value="OGG05877.1"/>
    <property type="molecule type" value="Genomic_DNA"/>
</dbReference>
<keyword evidence="1" id="KW-0812">Transmembrane</keyword>
<dbReference type="Gene3D" id="2.120.10.30">
    <property type="entry name" value="TolB, C-terminal domain"/>
    <property type="match status" value="1"/>
</dbReference>
<keyword evidence="1" id="KW-0472">Membrane</keyword>
<evidence type="ECO:0000313" key="2">
    <source>
        <dbReference type="EMBL" id="OGG05877.1"/>
    </source>
</evidence>
<sequence>MYFYVTDPEGGFLNLDTVTSLFDLKNTLSTVNGDVAVILIIDNISYLGVKGRSGIFLKREGKEVPVVTTDDKVVGASGRNNAHNIFILKAGSNSKEYTSEPKSPGFGLQKLIPKKDFYLKGWNIKPPVNLNINKKAAGVILVIIFLIYAVFRQVSYRLENDRGIKTDREIAKVEEKVNAAMELAMLNKVLARENLEAQKKSLQSFDGDQKKILAEITKIDAKIKEVLAINSINPEIFYDFSLAKEGVVQGPGYYLDGKLSFLDKNSGTLLSLDVKNKSGKVVAADEKFRNSEFVSGTTDRVYVFGSEGIFRVNLSNSKKDLVIKKSDKWQEVTSMVAFAGNIYLLDKKADQIWKHVSTDAGFTEPKNYLVSGIEVDFSNATGMNINGSIFVTDPGKIQKFTQGRKEDFNLLGLDKPVGKITQIAASDDLENIYLWDELNRRVIVVSESGQYLSQYIIMGDSIINGLFVDETLNKIFLLSGAKVYGVDLK</sequence>
<feature type="transmembrane region" description="Helical" evidence="1">
    <location>
        <begin position="136"/>
        <end position="155"/>
    </location>
</feature>
<dbReference type="Proteomes" id="UP000178681">
    <property type="component" value="Unassembled WGS sequence"/>
</dbReference>
<protein>
    <submittedName>
        <fullName evidence="2">Uncharacterized protein</fullName>
    </submittedName>
</protein>
<organism evidence="2 3">
    <name type="scientific">Candidatus Gottesmanbacteria bacterium RIFCSPHIGHO2_01_FULL_42_12</name>
    <dbReference type="NCBI Taxonomy" id="1798377"/>
    <lineage>
        <taxon>Bacteria</taxon>
        <taxon>Candidatus Gottesmaniibacteriota</taxon>
    </lineage>
</organism>
<accession>A0A1F5Z120</accession>
<evidence type="ECO:0000313" key="3">
    <source>
        <dbReference type="Proteomes" id="UP000178681"/>
    </source>
</evidence>